<sequence length="143" mass="15523">MITNPQTAADIMTSDVISVRPTTTIAQARALMNTHSIRHLPVVDEGDRFVGVVTQKAMLAEILRITDQFGIQGVASQTEQRPVSEILGKDVETIQPQLSLVEAGKFFLECKHGSLPVLEDGRLVGILTSADFVKLSVALLERA</sequence>
<organism evidence="4 5">
    <name type="scientific">Alkalilimnicola ehrlichii</name>
    <dbReference type="NCBI Taxonomy" id="351052"/>
    <lineage>
        <taxon>Bacteria</taxon>
        <taxon>Pseudomonadati</taxon>
        <taxon>Pseudomonadota</taxon>
        <taxon>Gammaproteobacteria</taxon>
        <taxon>Chromatiales</taxon>
        <taxon>Ectothiorhodospiraceae</taxon>
        <taxon>Alkalilimnicola</taxon>
    </lineage>
</organism>
<dbReference type="SUPFAM" id="SSF54631">
    <property type="entry name" value="CBS-domain pair"/>
    <property type="match status" value="1"/>
</dbReference>
<dbReference type="RefSeq" id="WP_116303243.1">
    <property type="nucleotide sequence ID" value="NZ_NFZV01000019.1"/>
</dbReference>
<dbReference type="Gene3D" id="3.10.580.10">
    <property type="entry name" value="CBS-domain"/>
    <property type="match status" value="1"/>
</dbReference>
<keyword evidence="1 2" id="KW-0129">CBS domain</keyword>
<dbReference type="InterPro" id="IPR000644">
    <property type="entry name" value="CBS_dom"/>
</dbReference>
<dbReference type="PANTHER" id="PTHR43080">
    <property type="entry name" value="CBS DOMAIN-CONTAINING PROTEIN CBSX3, MITOCHONDRIAL"/>
    <property type="match status" value="1"/>
</dbReference>
<protein>
    <recommendedName>
        <fullName evidence="3">CBS domain-containing protein</fullName>
    </recommendedName>
</protein>
<dbReference type="OrthoDB" id="9790355at2"/>
<evidence type="ECO:0000256" key="2">
    <source>
        <dbReference type="PROSITE-ProRule" id="PRU00703"/>
    </source>
</evidence>
<feature type="domain" description="CBS" evidence="3">
    <location>
        <begin position="12"/>
        <end position="68"/>
    </location>
</feature>
<dbReference type="EMBL" id="NFZW01000018">
    <property type="protein sequence ID" value="RFA33890.1"/>
    <property type="molecule type" value="Genomic_DNA"/>
</dbReference>
<name>A0A3E0WLQ1_9GAMM</name>
<feature type="domain" description="CBS" evidence="3">
    <location>
        <begin position="87"/>
        <end position="143"/>
    </location>
</feature>
<reference evidence="5" key="1">
    <citation type="submission" date="2017-05" db="EMBL/GenBank/DDBJ databases">
        <authorList>
            <person name="Sharma S."/>
            <person name="Sidhu C."/>
            <person name="Pinnaka A.K."/>
        </authorList>
    </citation>
    <scope>NUCLEOTIDE SEQUENCE [LARGE SCALE GENOMIC DNA]</scope>
    <source>
        <strain evidence="5">AK93</strain>
    </source>
</reference>
<comment type="caution">
    <text evidence="4">The sequence shown here is derived from an EMBL/GenBank/DDBJ whole genome shotgun (WGS) entry which is preliminary data.</text>
</comment>
<proteinExistence type="predicted"/>
<dbReference type="PANTHER" id="PTHR43080:SF29">
    <property type="entry name" value="OS02G0818000 PROTEIN"/>
    <property type="match status" value="1"/>
</dbReference>
<dbReference type="Pfam" id="PF00571">
    <property type="entry name" value="CBS"/>
    <property type="match status" value="2"/>
</dbReference>
<evidence type="ECO:0000256" key="1">
    <source>
        <dbReference type="ARBA" id="ARBA00023122"/>
    </source>
</evidence>
<dbReference type="InterPro" id="IPR051257">
    <property type="entry name" value="Diverse_CBS-Domain"/>
</dbReference>
<dbReference type="SMART" id="SM00116">
    <property type="entry name" value="CBS"/>
    <property type="match status" value="2"/>
</dbReference>
<evidence type="ECO:0000313" key="4">
    <source>
        <dbReference type="EMBL" id="RFA33890.1"/>
    </source>
</evidence>
<dbReference type="AlphaFoldDB" id="A0A3E0WLQ1"/>
<dbReference type="InterPro" id="IPR046342">
    <property type="entry name" value="CBS_dom_sf"/>
</dbReference>
<dbReference type="CDD" id="cd04584">
    <property type="entry name" value="CBS_pair_AcuB_like"/>
    <property type="match status" value="1"/>
</dbReference>
<evidence type="ECO:0000259" key="3">
    <source>
        <dbReference type="PROSITE" id="PS51371"/>
    </source>
</evidence>
<accession>A0A3E0WLQ1</accession>
<dbReference type="Proteomes" id="UP000256763">
    <property type="component" value="Unassembled WGS sequence"/>
</dbReference>
<dbReference type="PROSITE" id="PS51371">
    <property type="entry name" value="CBS"/>
    <property type="match status" value="2"/>
</dbReference>
<gene>
    <name evidence="4" type="ORF">CAL65_16175</name>
</gene>
<evidence type="ECO:0000313" key="5">
    <source>
        <dbReference type="Proteomes" id="UP000256763"/>
    </source>
</evidence>
<keyword evidence="5" id="KW-1185">Reference proteome</keyword>